<gene>
    <name evidence="1" type="ORF">KEM10_13015</name>
</gene>
<accession>A0ABS5JY29</accession>
<keyword evidence="2" id="KW-1185">Reference proteome</keyword>
<evidence type="ECO:0000313" key="1">
    <source>
        <dbReference type="EMBL" id="MBS2099206.1"/>
    </source>
</evidence>
<organism evidence="1 2">
    <name type="scientific">Carboxylicivirga linearis</name>
    <dbReference type="NCBI Taxonomy" id="1628157"/>
    <lineage>
        <taxon>Bacteria</taxon>
        <taxon>Pseudomonadati</taxon>
        <taxon>Bacteroidota</taxon>
        <taxon>Bacteroidia</taxon>
        <taxon>Marinilabiliales</taxon>
        <taxon>Marinilabiliaceae</taxon>
        <taxon>Carboxylicivirga</taxon>
    </lineage>
</organism>
<dbReference type="Proteomes" id="UP000708576">
    <property type="component" value="Unassembled WGS sequence"/>
</dbReference>
<name>A0ABS5JY29_9BACT</name>
<evidence type="ECO:0008006" key="3">
    <source>
        <dbReference type="Google" id="ProtNLM"/>
    </source>
</evidence>
<protein>
    <recommendedName>
        <fullName evidence="3">Lipoprotein</fullName>
    </recommendedName>
</protein>
<reference evidence="1 2" key="1">
    <citation type="journal article" date="2015" name="Int. J. Syst. Evol. Microbiol.">
        <title>Carboxylicivirga linearis sp. nov., isolated from a sea cucumber culture pond.</title>
        <authorList>
            <person name="Wang F.Q."/>
            <person name="Zhou Y.X."/>
            <person name="Lin X.Z."/>
            <person name="Chen G.J."/>
            <person name="Du Z.J."/>
        </authorList>
    </citation>
    <scope>NUCLEOTIDE SEQUENCE [LARGE SCALE GENOMIC DNA]</scope>
    <source>
        <strain evidence="1 2">FB218</strain>
    </source>
</reference>
<sequence length="217" mass="24835">MNKLIIAILVIATTSCSNGKLTKLSINCLCSVSEHFVASTDEEDNHTKEFSFTNSKLFDYGVAKEDFALSSAILIKNEFEIDSASVIKISLVTENGNKKKTKSFTYEQERIEQLSLKYYEIETLINEFVRNIYANNFSECRKLTDIQIEEEEFNSIMSQVLEWLEKEYIDTRIVGYSISELGYEINGGVWTTNEILNLFTMTLKEADDGLKIIAFNF</sequence>
<proteinExistence type="predicted"/>
<dbReference type="EMBL" id="JAGUCO010000009">
    <property type="protein sequence ID" value="MBS2099206.1"/>
    <property type="molecule type" value="Genomic_DNA"/>
</dbReference>
<evidence type="ECO:0000313" key="2">
    <source>
        <dbReference type="Proteomes" id="UP000708576"/>
    </source>
</evidence>
<dbReference type="RefSeq" id="WP_212216451.1">
    <property type="nucleotide sequence ID" value="NZ_JAGUCO010000009.1"/>
</dbReference>
<comment type="caution">
    <text evidence="1">The sequence shown here is derived from an EMBL/GenBank/DDBJ whole genome shotgun (WGS) entry which is preliminary data.</text>
</comment>
<dbReference type="PROSITE" id="PS51257">
    <property type="entry name" value="PROKAR_LIPOPROTEIN"/>
    <property type="match status" value="1"/>
</dbReference>